<dbReference type="Proteomes" id="UP000231823">
    <property type="component" value="Chromosome"/>
</dbReference>
<dbReference type="RefSeq" id="WP_100917099.1">
    <property type="nucleotide sequence ID" value="NZ_CP025057.1"/>
</dbReference>
<protein>
    <recommendedName>
        <fullName evidence="3">DUF951 domain-containing protein</fullName>
    </recommendedName>
</protein>
<reference evidence="1 2" key="1">
    <citation type="submission" date="2017-12" db="EMBL/GenBank/DDBJ databases">
        <title>Complete genome sequence of Spiroplasma floricola 23-6 (ATCC 29989).</title>
        <authorList>
            <person name="Tsai Y.-M."/>
            <person name="Wu P.-S."/>
            <person name="Lo W.-S."/>
            <person name="Kuo C.-H."/>
        </authorList>
    </citation>
    <scope>NUCLEOTIDE SEQUENCE [LARGE SCALE GENOMIC DNA]</scope>
    <source>
        <strain evidence="1 2">23-6</strain>
    </source>
</reference>
<dbReference type="KEGG" id="sfz:SFLOR_v1c11100"/>
<dbReference type="OrthoDB" id="400188at2"/>
<organism evidence="1 2">
    <name type="scientific">Spiroplasma floricola 23-6</name>
    <dbReference type="NCBI Taxonomy" id="1336749"/>
    <lineage>
        <taxon>Bacteria</taxon>
        <taxon>Bacillati</taxon>
        <taxon>Mycoplasmatota</taxon>
        <taxon>Mollicutes</taxon>
        <taxon>Entomoplasmatales</taxon>
        <taxon>Spiroplasmataceae</taxon>
        <taxon>Spiroplasma</taxon>
    </lineage>
</organism>
<dbReference type="Pfam" id="PF06107">
    <property type="entry name" value="DUF951"/>
    <property type="match status" value="1"/>
</dbReference>
<keyword evidence="2" id="KW-1185">Reference proteome</keyword>
<sequence>MKISIGDKIYLKKTHPSKTVFWIVIRVGSIYKLQSNINKDLILEFTKDSLIKSIKKIESEN</sequence>
<name>A0A2K8SFE0_9MOLU</name>
<evidence type="ECO:0008006" key="3">
    <source>
        <dbReference type="Google" id="ProtNLM"/>
    </source>
</evidence>
<dbReference type="AlphaFoldDB" id="A0A2K8SFE0"/>
<accession>A0A2K8SFE0</accession>
<evidence type="ECO:0000313" key="2">
    <source>
        <dbReference type="Proteomes" id="UP000231823"/>
    </source>
</evidence>
<evidence type="ECO:0000313" key="1">
    <source>
        <dbReference type="EMBL" id="AUB32156.1"/>
    </source>
</evidence>
<proteinExistence type="predicted"/>
<gene>
    <name evidence="1" type="ORF">SFLOR_v1c11100</name>
</gene>
<dbReference type="EMBL" id="CP025057">
    <property type="protein sequence ID" value="AUB32156.1"/>
    <property type="molecule type" value="Genomic_DNA"/>
</dbReference>
<dbReference type="InterPro" id="IPR009296">
    <property type="entry name" value="DUF951"/>
</dbReference>